<dbReference type="Proteomes" id="UP000177693">
    <property type="component" value="Unassembled WGS sequence"/>
</dbReference>
<dbReference type="EMBL" id="MFVL01000016">
    <property type="protein sequence ID" value="OGJ01531.1"/>
    <property type="molecule type" value="Genomic_DNA"/>
</dbReference>
<dbReference type="AlphaFoldDB" id="A0A1F6Y570"/>
<evidence type="ECO:0000313" key="3">
    <source>
        <dbReference type="Proteomes" id="UP000177693"/>
    </source>
</evidence>
<feature type="transmembrane region" description="Helical" evidence="1">
    <location>
        <begin position="9"/>
        <end position="28"/>
    </location>
</feature>
<keyword evidence="1" id="KW-0812">Transmembrane</keyword>
<keyword evidence="1" id="KW-0472">Membrane</keyword>
<evidence type="ECO:0008006" key="4">
    <source>
        <dbReference type="Google" id="ProtNLM"/>
    </source>
</evidence>
<sequence length="260" mass="29172">MTWAFKRQFSYIFVLVLFFAVFGTMIAYPKFSKEPTCFDGKQNGSETGIDCGGLCVNACLAQVDKVSILWARAFRVVPGRYNAIAYLENHNKNTAIDKINYRFRFADENNIYIGKREGSAFISSSGKLAIFEPGIDVGNSVPVYTTFEFTETPKWVTVSETKINQVKVLVSNIILSDEKTSPRLSATIKNNSLFTVPEIDVVTILYDAGHNAISASHTYIDKLKGEEIKDITFTWPLPIMGEVIAKEIIPMYNIFSVKLK</sequence>
<protein>
    <recommendedName>
        <fullName evidence="4">Glucose/sorbosone dehydrogenase</fullName>
    </recommendedName>
</protein>
<comment type="caution">
    <text evidence="2">The sequence shown here is derived from an EMBL/GenBank/DDBJ whole genome shotgun (WGS) entry which is preliminary data.</text>
</comment>
<evidence type="ECO:0000313" key="2">
    <source>
        <dbReference type="EMBL" id="OGJ01531.1"/>
    </source>
</evidence>
<evidence type="ECO:0000256" key="1">
    <source>
        <dbReference type="SAM" id="Phobius"/>
    </source>
</evidence>
<name>A0A1F6Y570_9BACT</name>
<gene>
    <name evidence="2" type="ORF">A3I23_00890</name>
</gene>
<organism evidence="2 3">
    <name type="scientific">Candidatus Nomurabacteria bacterium RIFCSPLOWO2_02_FULL_40_67</name>
    <dbReference type="NCBI Taxonomy" id="1801787"/>
    <lineage>
        <taxon>Bacteria</taxon>
        <taxon>Candidatus Nomuraibacteriota</taxon>
    </lineage>
</organism>
<keyword evidence="1" id="KW-1133">Transmembrane helix</keyword>
<proteinExistence type="predicted"/>
<reference evidence="2 3" key="1">
    <citation type="journal article" date="2016" name="Nat. Commun.">
        <title>Thousands of microbial genomes shed light on interconnected biogeochemical processes in an aquifer system.</title>
        <authorList>
            <person name="Anantharaman K."/>
            <person name="Brown C.T."/>
            <person name="Hug L.A."/>
            <person name="Sharon I."/>
            <person name="Castelle C.J."/>
            <person name="Probst A.J."/>
            <person name="Thomas B.C."/>
            <person name="Singh A."/>
            <person name="Wilkins M.J."/>
            <person name="Karaoz U."/>
            <person name="Brodie E.L."/>
            <person name="Williams K.H."/>
            <person name="Hubbard S.S."/>
            <person name="Banfield J.F."/>
        </authorList>
    </citation>
    <scope>NUCLEOTIDE SEQUENCE [LARGE SCALE GENOMIC DNA]</scope>
</reference>
<accession>A0A1F6Y570</accession>